<name>G0U1H6_TRYVY</name>
<sequence length="171" mass="19485">MPKNMGKGGKSFKAGNTKGIMQNQKRELVLAMAEEGEEYAQVKKPLGNLRVDLQLADGGQAIGVIRGAMVRKVWIGQGDVVIISRREFNQNDMVDVIYRYNPQEVRTLVKREIIPRDFRSAEELQENNARLDYVFVAENDNDDSDDNEENANYFNREMVVLDDPLADFDDL</sequence>
<dbReference type="PROSITE" id="PS50832">
    <property type="entry name" value="S1_IF1_TYPE"/>
    <property type="match status" value="1"/>
</dbReference>
<keyword evidence="1 3" id="KW-0396">Initiation factor</keyword>
<feature type="domain" description="S1-like" evidence="2">
    <location>
        <begin position="26"/>
        <end position="101"/>
    </location>
</feature>
<dbReference type="OMA" id="INENTWE"/>
<protein>
    <submittedName>
        <fullName evidence="3">Putative eukaryotic translation initiation factor 1A</fullName>
    </submittedName>
</protein>
<accession>G0U1H6</accession>
<reference evidence="3" key="1">
    <citation type="journal article" date="2012" name="Proc. Natl. Acad. Sci. U.S.A.">
        <title>Antigenic diversity is generated by distinct evolutionary mechanisms in African trypanosome species.</title>
        <authorList>
            <person name="Jackson A.P."/>
            <person name="Berry A."/>
            <person name="Aslett M."/>
            <person name="Allison H.C."/>
            <person name="Burton P."/>
            <person name="Vavrova-Anderson J."/>
            <person name="Brown R."/>
            <person name="Browne H."/>
            <person name="Corton N."/>
            <person name="Hauser H."/>
            <person name="Gamble J."/>
            <person name="Gilderthorp R."/>
            <person name="Marcello L."/>
            <person name="McQuillan J."/>
            <person name="Otto T.D."/>
            <person name="Quail M.A."/>
            <person name="Sanders M.J."/>
            <person name="van Tonder A."/>
            <person name="Ginger M.L."/>
            <person name="Field M.C."/>
            <person name="Barry J.D."/>
            <person name="Hertz-Fowler C."/>
            <person name="Berriman M."/>
        </authorList>
    </citation>
    <scope>NUCLEOTIDE SEQUENCE</scope>
    <source>
        <strain evidence="3">Y486</strain>
    </source>
</reference>
<dbReference type="SUPFAM" id="SSF50249">
    <property type="entry name" value="Nucleic acid-binding proteins"/>
    <property type="match status" value="1"/>
</dbReference>
<dbReference type="InterPro" id="IPR001253">
    <property type="entry name" value="TIF_eIF-1A"/>
</dbReference>
<dbReference type="GO" id="GO:0003743">
    <property type="term" value="F:translation initiation factor activity"/>
    <property type="evidence" value="ECO:0007669"/>
    <property type="project" value="UniProtKB-UniRule"/>
</dbReference>
<dbReference type="HAMAP" id="MF_00216">
    <property type="entry name" value="aIF_1A"/>
    <property type="match status" value="1"/>
</dbReference>
<proteinExistence type="inferred from homology"/>
<dbReference type="CDD" id="cd05793">
    <property type="entry name" value="S1_IF1A"/>
    <property type="match status" value="1"/>
</dbReference>
<dbReference type="AlphaFoldDB" id="G0U1H6"/>
<dbReference type="SMART" id="SM00652">
    <property type="entry name" value="eIF1a"/>
    <property type="match status" value="1"/>
</dbReference>
<organism evidence="3">
    <name type="scientific">Trypanosoma vivax (strain Y486)</name>
    <dbReference type="NCBI Taxonomy" id="1055687"/>
    <lineage>
        <taxon>Eukaryota</taxon>
        <taxon>Discoba</taxon>
        <taxon>Euglenozoa</taxon>
        <taxon>Kinetoplastea</taxon>
        <taxon>Metakinetoplastina</taxon>
        <taxon>Trypanosomatida</taxon>
        <taxon>Trypanosomatidae</taxon>
        <taxon>Trypanosoma</taxon>
        <taxon>Duttonella</taxon>
    </lineage>
</organism>
<dbReference type="Pfam" id="PF01176">
    <property type="entry name" value="eIF-1a"/>
    <property type="match status" value="1"/>
</dbReference>
<dbReference type="GO" id="GO:0003723">
    <property type="term" value="F:RNA binding"/>
    <property type="evidence" value="ECO:0007669"/>
    <property type="project" value="InterPro"/>
</dbReference>
<gene>
    <name evidence="3" type="ORF">TVY486_0805400</name>
</gene>
<dbReference type="PANTHER" id="PTHR21668">
    <property type="entry name" value="EIF-1A"/>
    <property type="match status" value="1"/>
</dbReference>
<dbReference type="Gene3D" id="2.40.50.140">
    <property type="entry name" value="Nucleic acid-binding proteins"/>
    <property type="match status" value="1"/>
</dbReference>
<dbReference type="VEuPathDB" id="TriTrypDB:TvY486_0805400"/>
<evidence type="ECO:0000259" key="2">
    <source>
        <dbReference type="PROSITE" id="PS50832"/>
    </source>
</evidence>
<evidence type="ECO:0000313" key="3">
    <source>
        <dbReference type="EMBL" id="CCC49933.1"/>
    </source>
</evidence>
<evidence type="ECO:0000256" key="1">
    <source>
        <dbReference type="PROSITE-ProRule" id="PRU00181"/>
    </source>
</evidence>
<dbReference type="EMBL" id="HE573024">
    <property type="protein sequence ID" value="CCC49933.1"/>
    <property type="molecule type" value="Genomic_DNA"/>
</dbReference>
<keyword evidence="1" id="KW-0648">Protein biosynthesis</keyword>
<dbReference type="InterPro" id="IPR006196">
    <property type="entry name" value="RNA-binding_domain_S1_IF1"/>
</dbReference>
<dbReference type="InterPro" id="IPR012340">
    <property type="entry name" value="NA-bd_OB-fold"/>
</dbReference>